<gene>
    <name evidence="1" type="ORF">CLUMA_CG001762</name>
</gene>
<reference evidence="1 2" key="1">
    <citation type="submission" date="2015-04" db="EMBL/GenBank/DDBJ databases">
        <authorList>
            <person name="Syromyatnikov M.Y."/>
            <person name="Popov V.N."/>
        </authorList>
    </citation>
    <scope>NUCLEOTIDE SEQUENCE [LARGE SCALE GENOMIC DNA]</scope>
</reference>
<organism evidence="1 2">
    <name type="scientific">Clunio marinus</name>
    <dbReference type="NCBI Taxonomy" id="568069"/>
    <lineage>
        <taxon>Eukaryota</taxon>
        <taxon>Metazoa</taxon>
        <taxon>Ecdysozoa</taxon>
        <taxon>Arthropoda</taxon>
        <taxon>Hexapoda</taxon>
        <taxon>Insecta</taxon>
        <taxon>Pterygota</taxon>
        <taxon>Neoptera</taxon>
        <taxon>Endopterygota</taxon>
        <taxon>Diptera</taxon>
        <taxon>Nematocera</taxon>
        <taxon>Chironomoidea</taxon>
        <taxon>Chironomidae</taxon>
        <taxon>Clunio</taxon>
    </lineage>
</organism>
<sequence>MTRKVESFKRFSFFSCGLTKSFSFLSSLLQDASGGKVMVSQPKLRIMQKYPANPPSTQQKLSDGIAFMEHPLGRLKFYWTQFLSTGGRDNIH</sequence>
<dbReference type="AlphaFoldDB" id="A0A1J1HIU8"/>
<dbReference type="Proteomes" id="UP000183832">
    <property type="component" value="Unassembled WGS sequence"/>
</dbReference>
<dbReference type="EMBL" id="CVRI01000006">
    <property type="protein sequence ID" value="CRK87976.1"/>
    <property type="molecule type" value="Genomic_DNA"/>
</dbReference>
<name>A0A1J1HIU8_9DIPT</name>
<accession>A0A1J1HIU8</accession>
<proteinExistence type="predicted"/>
<protein>
    <submittedName>
        <fullName evidence="1">CLUMA_CG001762, isoform A</fullName>
    </submittedName>
</protein>
<evidence type="ECO:0000313" key="2">
    <source>
        <dbReference type="Proteomes" id="UP000183832"/>
    </source>
</evidence>
<evidence type="ECO:0000313" key="1">
    <source>
        <dbReference type="EMBL" id="CRK87976.1"/>
    </source>
</evidence>
<keyword evidence="2" id="KW-1185">Reference proteome</keyword>